<keyword evidence="5" id="KW-1185">Reference proteome</keyword>
<organism evidence="4 5">
    <name type="scientific">Peribacillus huizhouensis</name>
    <dbReference type="NCBI Taxonomy" id="1501239"/>
    <lineage>
        <taxon>Bacteria</taxon>
        <taxon>Bacillati</taxon>
        <taxon>Bacillota</taxon>
        <taxon>Bacilli</taxon>
        <taxon>Bacillales</taxon>
        <taxon>Bacillaceae</taxon>
        <taxon>Peribacillus</taxon>
    </lineage>
</organism>
<dbReference type="PROSITE" id="PS51352">
    <property type="entry name" value="THIOREDOXIN_2"/>
    <property type="match status" value="1"/>
</dbReference>
<sequence>MKRWQNIILFVGIMSVLLLSACGSQGIKNGYNWDLEEFTFTDHNNKEFSKSDLKGKVWLADFVFTNCTTVCLPMTSNLAEFQTMLKENGISNVEIVSFSVDPELDTPAALKEYGQRFNADLSSWHFLTGYTQQEIEEFAKKNFKTIVQKPANNDQVIHGTKFYLINKEGQIVKDYSGVSDVPFEEILNDIKILQK</sequence>
<dbReference type="RefSeq" id="WP_028391463.1">
    <property type="nucleotide sequence ID" value="NZ_JACJHX010000009.1"/>
</dbReference>
<dbReference type="InterPro" id="IPR036249">
    <property type="entry name" value="Thioredoxin-like_sf"/>
</dbReference>
<proteinExistence type="inferred from homology"/>
<evidence type="ECO:0000313" key="5">
    <source>
        <dbReference type="Proteomes" id="UP000626697"/>
    </source>
</evidence>
<reference evidence="4 5" key="1">
    <citation type="submission" date="2020-08" db="EMBL/GenBank/DDBJ databases">
        <title>Genomic Encyclopedia of Type Strains, Phase IV (KMG-IV): sequencing the most valuable type-strain genomes for metagenomic binning, comparative biology and taxonomic classification.</title>
        <authorList>
            <person name="Goeker M."/>
        </authorList>
    </citation>
    <scope>NUCLEOTIDE SEQUENCE [LARGE SCALE GENOMIC DNA]</scope>
    <source>
        <strain evidence="4 5">DSM 105481</strain>
    </source>
</reference>
<name>A0ABR6CRR1_9BACI</name>
<protein>
    <submittedName>
        <fullName evidence="4">Protein SCO1/2</fullName>
    </submittedName>
</protein>
<dbReference type="SUPFAM" id="SSF52833">
    <property type="entry name" value="Thioredoxin-like"/>
    <property type="match status" value="1"/>
</dbReference>
<comment type="similarity">
    <text evidence="1">Belongs to the SCO1/2 family.</text>
</comment>
<gene>
    <name evidence="4" type="ORF">HNP81_002999</name>
</gene>
<evidence type="ECO:0000259" key="3">
    <source>
        <dbReference type="PROSITE" id="PS51352"/>
    </source>
</evidence>
<keyword evidence="2" id="KW-0186">Copper</keyword>
<dbReference type="Proteomes" id="UP000626697">
    <property type="component" value="Unassembled WGS sequence"/>
</dbReference>
<dbReference type="CDD" id="cd02968">
    <property type="entry name" value="SCO"/>
    <property type="match status" value="1"/>
</dbReference>
<dbReference type="InterPro" id="IPR013766">
    <property type="entry name" value="Thioredoxin_domain"/>
</dbReference>
<dbReference type="Gene3D" id="3.40.30.10">
    <property type="entry name" value="Glutaredoxin"/>
    <property type="match status" value="1"/>
</dbReference>
<feature type="domain" description="Thioredoxin" evidence="3">
    <location>
        <begin position="29"/>
        <end position="195"/>
    </location>
</feature>
<evidence type="ECO:0000313" key="4">
    <source>
        <dbReference type="EMBL" id="MBA9027708.1"/>
    </source>
</evidence>
<dbReference type="EMBL" id="JACJHX010000009">
    <property type="protein sequence ID" value="MBA9027708.1"/>
    <property type="molecule type" value="Genomic_DNA"/>
</dbReference>
<dbReference type="InterPro" id="IPR003782">
    <property type="entry name" value="SCO1/SenC"/>
</dbReference>
<evidence type="ECO:0000256" key="2">
    <source>
        <dbReference type="ARBA" id="ARBA00023008"/>
    </source>
</evidence>
<evidence type="ECO:0000256" key="1">
    <source>
        <dbReference type="ARBA" id="ARBA00010996"/>
    </source>
</evidence>
<dbReference type="Pfam" id="PF02630">
    <property type="entry name" value="SCO1-SenC"/>
    <property type="match status" value="1"/>
</dbReference>
<dbReference type="PANTHER" id="PTHR12151">
    <property type="entry name" value="ELECTRON TRANSPORT PROTIN SCO1/SENC FAMILY MEMBER"/>
    <property type="match status" value="1"/>
</dbReference>
<dbReference type="PANTHER" id="PTHR12151:SF25">
    <property type="entry name" value="LINALOOL DEHYDRATASE_ISOMERASE DOMAIN-CONTAINING PROTEIN"/>
    <property type="match status" value="1"/>
</dbReference>
<dbReference type="PROSITE" id="PS51257">
    <property type="entry name" value="PROKAR_LIPOPROTEIN"/>
    <property type="match status" value="1"/>
</dbReference>
<accession>A0ABR6CRR1</accession>
<comment type="caution">
    <text evidence="4">The sequence shown here is derived from an EMBL/GenBank/DDBJ whole genome shotgun (WGS) entry which is preliminary data.</text>
</comment>